<dbReference type="PROSITE" id="PS50109">
    <property type="entry name" value="HIS_KIN"/>
    <property type="match status" value="1"/>
</dbReference>
<proteinExistence type="predicted"/>
<evidence type="ECO:0000313" key="10">
    <source>
        <dbReference type="EMBL" id="GAA6405933.1"/>
    </source>
</evidence>
<dbReference type="EMBL" id="BAABYW010000001">
    <property type="protein sequence ID" value="GAA6405933.1"/>
    <property type="molecule type" value="Genomic_DNA"/>
</dbReference>
<dbReference type="InterPro" id="IPR050351">
    <property type="entry name" value="BphY/WalK/GraS-like"/>
</dbReference>
<dbReference type="InterPro" id="IPR036097">
    <property type="entry name" value="HisK_dim/P_sf"/>
</dbReference>
<dbReference type="SMART" id="SM00387">
    <property type="entry name" value="HATPase_c"/>
    <property type="match status" value="1"/>
</dbReference>
<keyword evidence="7" id="KW-0902">Two-component regulatory system</keyword>
<keyword evidence="5" id="KW-0808">Transferase</keyword>
<dbReference type="InterPro" id="IPR004358">
    <property type="entry name" value="Sig_transdc_His_kin-like_C"/>
</dbReference>
<evidence type="ECO:0000259" key="9">
    <source>
        <dbReference type="PROSITE" id="PS50109"/>
    </source>
</evidence>
<dbReference type="SUPFAM" id="SSF47384">
    <property type="entry name" value="Homodimeric domain of signal transducing histidine kinase"/>
    <property type="match status" value="1"/>
</dbReference>
<evidence type="ECO:0000313" key="11">
    <source>
        <dbReference type="Proteomes" id="UP001600943"/>
    </source>
</evidence>
<keyword evidence="8" id="KW-0472">Membrane</keyword>
<dbReference type="PRINTS" id="PR00344">
    <property type="entry name" value="BCTRLSENSOR"/>
</dbReference>
<dbReference type="PANTHER" id="PTHR45453:SF1">
    <property type="entry name" value="PHOSPHATE REGULON SENSOR PROTEIN PHOR"/>
    <property type="match status" value="1"/>
</dbReference>
<dbReference type="InterPro" id="IPR003661">
    <property type="entry name" value="HisK_dim/P_dom"/>
</dbReference>
<keyword evidence="8" id="KW-1133">Transmembrane helix</keyword>
<keyword evidence="6 10" id="KW-0418">Kinase</keyword>
<keyword evidence="11" id="KW-1185">Reference proteome</keyword>
<dbReference type="CDD" id="cd00082">
    <property type="entry name" value="HisKA"/>
    <property type="match status" value="1"/>
</dbReference>
<dbReference type="InterPro" id="IPR005467">
    <property type="entry name" value="His_kinase_dom"/>
</dbReference>
<dbReference type="InterPro" id="IPR003594">
    <property type="entry name" value="HATPase_dom"/>
</dbReference>
<evidence type="ECO:0000256" key="4">
    <source>
        <dbReference type="ARBA" id="ARBA00022553"/>
    </source>
</evidence>
<evidence type="ECO:0000256" key="6">
    <source>
        <dbReference type="ARBA" id="ARBA00022777"/>
    </source>
</evidence>
<keyword evidence="4" id="KW-0597">Phosphoprotein</keyword>
<gene>
    <name evidence="10" type="ORF">K040078D81_00500</name>
</gene>
<protein>
    <recommendedName>
        <fullName evidence="3">histidine kinase</fullName>
        <ecNumber evidence="3">2.7.13.3</ecNumber>
    </recommendedName>
</protein>
<organism evidence="10 11">
    <name type="scientific">Blautia hominis</name>
    <dbReference type="NCBI Taxonomy" id="2025493"/>
    <lineage>
        <taxon>Bacteria</taxon>
        <taxon>Bacillati</taxon>
        <taxon>Bacillota</taxon>
        <taxon>Clostridia</taxon>
        <taxon>Lachnospirales</taxon>
        <taxon>Lachnospiraceae</taxon>
        <taxon>Blautia</taxon>
    </lineage>
</organism>
<dbReference type="Pfam" id="PF00512">
    <property type="entry name" value="HisKA"/>
    <property type="match status" value="1"/>
</dbReference>
<accession>A0ABQ0B3A4</accession>
<dbReference type="RefSeq" id="WP_256162348.1">
    <property type="nucleotide sequence ID" value="NZ_BAABYW010000001.1"/>
</dbReference>
<dbReference type="Gene3D" id="3.30.565.10">
    <property type="entry name" value="Histidine kinase-like ATPase, C-terminal domain"/>
    <property type="match status" value="1"/>
</dbReference>
<dbReference type="PANTHER" id="PTHR45453">
    <property type="entry name" value="PHOSPHATE REGULON SENSOR PROTEIN PHOR"/>
    <property type="match status" value="1"/>
</dbReference>
<dbReference type="GO" id="GO:0016301">
    <property type="term" value="F:kinase activity"/>
    <property type="evidence" value="ECO:0007669"/>
    <property type="project" value="UniProtKB-KW"/>
</dbReference>
<dbReference type="EC" id="2.7.13.3" evidence="3"/>
<dbReference type="Pfam" id="PF02518">
    <property type="entry name" value="HATPase_c"/>
    <property type="match status" value="1"/>
</dbReference>
<comment type="subcellular location">
    <subcellularLocation>
        <location evidence="2">Membrane</location>
    </subcellularLocation>
</comment>
<dbReference type="Gene3D" id="1.10.287.130">
    <property type="match status" value="1"/>
</dbReference>
<evidence type="ECO:0000256" key="3">
    <source>
        <dbReference type="ARBA" id="ARBA00012438"/>
    </source>
</evidence>
<reference evidence="10 11" key="1">
    <citation type="submission" date="2024-04" db="EMBL/GenBank/DDBJ databases">
        <title>Defined microbial consortia suppress multidrug-resistant proinflammatory Enterobacteriaceae via ecological control.</title>
        <authorList>
            <person name="Furuichi M."/>
            <person name="Kawaguchi T."/>
            <person name="Pust M."/>
            <person name="Yasuma K."/>
            <person name="Plichta D."/>
            <person name="Hasegawa N."/>
            <person name="Ohya T."/>
            <person name="Bhattarai S."/>
            <person name="Sasajima S."/>
            <person name="Aoto Y."/>
            <person name="Tuganbaev T."/>
            <person name="Yaginuma M."/>
            <person name="Ueda M."/>
            <person name="Okahashi N."/>
            <person name="Amafuji K."/>
            <person name="Kiridooshi Y."/>
            <person name="Sugita K."/>
            <person name="Strazar M."/>
            <person name="Skelly A."/>
            <person name="Suda W."/>
            <person name="Hattori M."/>
            <person name="Nakamoto N."/>
            <person name="Caballero S."/>
            <person name="Norman J."/>
            <person name="Olle B."/>
            <person name="Tanoue T."/>
            <person name="Arita M."/>
            <person name="Bucci V."/>
            <person name="Atarashi K."/>
            <person name="Xavier R."/>
            <person name="Honda K."/>
        </authorList>
    </citation>
    <scope>NUCLEOTIDE SEQUENCE [LARGE SCALE GENOMIC DNA]</scope>
    <source>
        <strain evidence="11">k04-0078-D8-1</strain>
    </source>
</reference>
<feature type="transmembrane region" description="Helical" evidence="8">
    <location>
        <begin position="6"/>
        <end position="24"/>
    </location>
</feature>
<feature type="domain" description="Histidine kinase" evidence="9">
    <location>
        <begin position="91"/>
        <end position="293"/>
    </location>
</feature>
<comment type="catalytic activity">
    <reaction evidence="1">
        <text>ATP + protein L-histidine = ADP + protein N-phospho-L-histidine.</text>
        <dbReference type="EC" id="2.7.13.3"/>
    </reaction>
</comment>
<evidence type="ECO:0000256" key="1">
    <source>
        <dbReference type="ARBA" id="ARBA00000085"/>
    </source>
</evidence>
<name>A0ABQ0B3A4_9FIRM</name>
<evidence type="ECO:0000256" key="5">
    <source>
        <dbReference type="ARBA" id="ARBA00022679"/>
    </source>
</evidence>
<keyword evidence="8" id="KW-0812">Transmembrane</keyword>
<dbReference type="SUPFAM" id="SSF55874">
    <property type="entry name" value="ATPase domain of HSP90 chaperone/DNA topoisomerase II/histidine kinase"/>
    <property type="match status" value="1"/>
</dbReference>
<evidence type="ECO:0000256" key="8">
    <source>
        <dbReference type="SAM" id="Phobius"/>
    </source>
</evidence>
<sequence length="293" mass="33702">MIIPWILCSLFLVLNVILIFKLYLMKKDLNDLSVEFRDNLKQETNSLITLSTHDLHIRKIASEINTELRQLRHQRHQYMNGDRELKEAITNISHDLRTPLTGICGYLELLEQEDDVEVIKFYIEQIQNRTECLKQLTEELFRYSVIVSSWQDTKESTTLNRALEESLLAYYGAITQKKITLTVDIPDTPMQRDIDLPAFNRIISNILSNAIKYSDGDLTVKLHTDGMITFTNSAKDLTPVIVNRLFDRFYTVETGRNSTGLGLSIAKALVERTGGQIEAVYEEGKLTILLKFL</sequence>
<dbReference type="Proteomes" id="UP001600943">
    <property type="component" value="Unassembled WGS sequence"/>
</dbReference>
<dbReference type="InterPro" id="IPR036890">
    <property type="entry name" value="HATPase_C_sf"/>
</dbReference>
<evidence type="ECO:0000256" key="2">
    <source>
        <dbReference type="ARBA" id="ARBA00004370"/>
    </source>
</evidence>
<dbReference type="SMART" id="SM00388">
    <property type="entry name" value="HisKA"/>
    <property type="match status" value="1"/>
</dbReference>
<comment type="caution">
    <text evidence="10">The sequence shown here is derived from an EMBL/GenBank/DDBJ whole genome shotgun (WGS) entry which is preliminary data.</text>
</comment>
<evidence type="ECO:0000256" key="7">
    <source>
        <dbReference type="ARBA" id="ARBA00023012"/>
    </source>
</evidence>